<dbReference type="InterPro" id="IPR010989">
    <property type="entry name" value="SNARE"/>
</dbReference>
<dbReference type="GO" id="GO:0005484">
    <property type="term" value="F:SNAP receptor activity"/>
    <property type="evidence" value="ECO:0007669"/>
    <property type="project" value="InterPro"/>
</dbReference>
<proteinExistence type="inferred from homology"/>
<evidence type="ECO:0000256" key="3">
    <source>
        <dbReference type="ARBA" id="ARBA00022448"/>
    </source>
</evidence>
<dbReference type="InterPro" id="IPR006012">
    <property type="entry name" value="Syntaxin/epimorphin_CS"/>
</dbReference>
<keyword evidence="11" id="KW-1185">Reference proteome</keyword>
<protein>
    <submittedName>
        <fullName evidence="10">Syntaxin-131</fullName>
    </submittedName>
</protein>
<evidence type="ECO:0000256" key="6">
    <source>
        <dbReference type="SAM" id="Coils"/>
    </source>
</evidence>
<feature type="compositionally biased region" description="Polar residues" evidence="7">
    <location>
        <begin position="1"/>
        <end position="12"/>
    </location>
</feature>
<sequence>MDKQQTGNNRASISADGPGLTERYKQPLNIQSLTAGPQTIKKDAVKYRSSFCSLDWMECMNKCTGDSAKNCFVLENTFVTPREDSPTQRDVELGIRNSAEAGLEGFFEKISEIEKLIENLTKLLKNLQSSNEESKVITKASAMKEIKLKMEKDIKEVIRIGRLAKSKLQALDEDNEANRQKPGCERGSGVDRSRTATTVALKKKLKERIGDFQTLREKINLEYREVVERRVYTVTGERADEETIDRLIETGDGEQLFKKAIQEQGRGQILDTVAEIQERHDAVKGIEKRLLELQQIFMDLSVLVEAQGELLDNIETQVTNAAEHVQSGNVQLQKARWSQKNTRKWTCFAIILLLVIILVVLLSLKPWNWK</sequence>
<keyword evidence="8" id="KW-0472">Membrane</keyword>
<dbReference type="Gene3D" id="1.20.58.70">
    <property type="match status" value="1"/>
</dbReference>
<dbReference type="GO" id="GO:0005886">
    <property type="term" value="C:plasma membrane"/>
    <property type="evidence" value="ECO:0007669"/>
    <property type="project" value="UniProtKB-SubCell"/>
</dbReference>
<dbReference type="Pfam" id="PF00804">
    <property type="entry name" value="Syntaxin"/>
    <property type="match status" value="1"/>
</dbReference>
<dbReference type="PANTHER" id="PTHR19957:SF419">
    <property type="entry name" value="OS06G0168500 PROTEIN"/>
    <property type="match status" value="1"/>
</dbReference>
<dbReference type="GO" id="GO:0000149">
    <property type="term" value="F:SNARE binding"/>
    <property type="evidence" value="ECO:0007669"/>
    <property type="project" value="TreeGrafter"/>
</dbReference>
<evidence type="ECO:0000313" key="10">
    <source>
        <dbReference type="EMBL" id="KAF3330292.1"/>
    </source>
</evidence>
<name>A0A833R0V6_9POAL</name>
<feature type="transmembrane region" description="Helical" evidence="8">
    <location>
        <begin position="345"/>
        <end position="364"/>
    </location>
</feature>
<dbReference type="SMART" id="SM00397">
    <property type="entry name" value="t_SNARE"/>
    <property type="match status" value="1"/>
</dbReference>
<dbReference type="GO" id="GO:0006886">
    <property type="term" value="P:intracellular protein transport"/>
    <property type="evidence" value="ECO:0007669"/>
    <property type="project" value="InterPro"/>
</dbReference>
<dbReference type="GO" id="GO:0006887">
    <property type="term" value="P:exocytosis"/>
    <property type="evidence" value="ECO:0007669"/>
    <property type="project" value="TreeGrafter"/>
</dbReference>
<feature type="region of interest" description="Disordered" evidence="7">
    <location>
        <begin position="173"/>
        <end position="192"/>
    </location>
</feature>
<evidence type="ECO:0000313" key="11">
    <source>
        <dbReference type="Proteomes" id="UP000623129"/>
    </source>
</evidence>
<dbReference type="EMBL" id="SWLB01000013">
    <property type="protein sequence ID" value="KAF3330292.1"/>
    <property type="molecule type" value="Genomic_DNA"/>
</dbReference>
<dbReference type="PANTHER" id="PTHR19957">
    <property type="entry name" value="SYNTAXIN"/>
    <property type="match status" value="1"/>
</dbReference>
<evidence type="ECO:0000256" key="7">
    <source>
        <dbReference type="SAM" id="MobiDB-lite"/>
    </source>
</evidence>
<feature type="region of interest" description="Disordered" evidence="7">
    <location>
        <begin position="1"/>
        <end position="22"/>
    </location>
</feature>
<dbReference type="SUPFAM" id="SSF47661">
    <property type="entry name" value="t-snare proteins"/>
    <property type="match status" value="1"/>
</dbReference>
<organism evidence="10 11">
    <name type="scientific">Carex littledalei</name>
    <dbReference type="NCBI Taxonomy" id="544730"/>
    <lineage>
        <taxon>Eukaryota</taxon>
        <taxon>Viridiplantae</taxon>
        <taxon>Streptophyta</taxon>
        <taxon>Embryophyta</taxon>
        <taxon>Tracheophyta</taxon>
        <taxon>Spermatophyta</taxon>
        <taxon>Magnoliopsida</taxon>
        <taxon>Liliopsida</taxon>
        <taxon>Poales</taxon>
        <taxon>Cyperaceae</taxon>
        <taxon>Cyperoideae</taxon>
        <taxon>Cariceae</taxon>
        <taxon>Carex</taxon>
        <taxon>Carex subgen. Euthyceras</taxon>
    </lineage>
</organism>
<evidence type="ECO:0000256" key="1">
    <source>
        <dbReference type="ARBA" id="ARBA00004521"/>
    </source>
</evidence>
<dbReference type="GO" id="GO:0031201">
    <property type="term" value="C:SNARE complex"/>
    <property type="evidence" value="ECO:0007669"/>
    <property type="project" value="TreeGrafter"/>
</dbReference>
<dbReference type="GO" id="GO:0006906">
    <property type="term" value="P:vesicle fusion"/>
    <property type="evidence" value="ECO:0007669"/>
    <property type="project" value="TreeGrafter"/>
</dbReference>
<feature type="coiled-coil region" evidence="6">
    <location>
        <begin position="110"/>
        <end position="137"/>
    </location>
</feature>
<keyword evidence="4" id="KW-0653">Protein transport</keyword>
<dbReference type="InterPro" id="IPR000727">
    <property type="entry name" value="T_SNARE_dom"/>
</dbReference>
<feature type="domain" description="T-SNARE coiled-coil homology" evidence="9">
    <location>
        <begin position="273"/>
        <end position="335"/>
    </location>
</feature>
<evidence type="ECO:0000256" key="8">
    <source>
        <dbReference type="SAM" id="Phobius"/>
    </source>
</evidence>
<dbReference type="AlphaFoldDB" id="A0A833R0V6"/>
<dbReference type="Gene3D" id="1.20.5.110">
    <property type="match status" value="1"/>
</dbReference>
<gene>
    <name evidence="10" type="ORF">FCM35_KLT03646</name>
</gene>
<accession>A0A833R0V6</accession>
<comment type="caution">
    <text evidence="10">The sequence shown here is derived from an EMBL/GenBank/DDBJ whole genome shotgun (WGS) entry which is preliminary data.</text>
</comment>
<dbReference type="InterPro" id="IPR006011">
    <property type="entry name" value="Syntaxin_N"/>
</dbReference>
<comment type="subcellular location">
    <subcellularLocation>
        <location evidence="1">Cell membrane</location>
        <topology evidence="1">Single-pass type IV membrane protein</topology>
    </subcellularLocation>
</comment>
<dbReference type="Pfam" id="PF05739">
    <property type="entry name" value="SNARE"/>
    <property type="match status" value="1"/>
</dbReference>
<dbReference type="Proteomes" id="UP000623129">
    <property type="component" value="Unassembled WGS sequence"/>
</dbReference>
<dbReference type="SMART" id="SM00503">
    <property type="entry name" value="SynN"/>
    <property type="match status" value="1"/>
</dbReference>
<keyword evidence="3" id="KW-0813">Transport</keyword>
<dbReference type="OrthoDB" id="10255013at2759"/>
<dbReference type="CDD" id="cd15848">
    <property type="entry name" value="SNARE_syntaxin1-like"/>
    <property type="match status" value="1"/>
</dbReference>
<keyword evidence="8" id="KW-0812">Transmembrane</keyword>
<evidence type="ECO:0000256" key="5">
    <source>
        <dbReference type="RuleBase" id="RU003858"/>
    </source>
</evidence>
<comment type="similarity">
    <text evidence="2 5">Belongs to the syntaxin family.</text>
</comment>
<feature type="compositionally biased region" description="Basic and acidic residues" evidence="7">
    <location>
        <begin position="176"/>
        <end position="192"/>
    </location>
</feature>
<evidence type="ECO:0000256" key="2">
    <source>
        <dbReference type="ARBA" id="ARBA00009063"/>
    </source>
</evidence>
<evidence type="ECO:0000256" key="4">
    <source>
        <dbReference type="ARBA" id="ARBA00022927"/>
    </source>
</evidence>
<dbReference type="CDD" id="cd00179">
    <property type="entry name" value="SynN"/>
    <property type="match status" value="1"/>
</dbReference>
<reference evidence="10" key="1">
    <citation type="submission" date="2020-01" db="EMBL/GenBank/DDBJ databases">
        <title>Genome sequence of Kobresia littledalei, the first chromosome-level genome in the family Cyperaceae.</title>
        <authorList>
            <person name="Qu G."/>
        </authorList>
    </citation>
    <scope>NUCLEOTIDE SEQUENCE</scope>
    <source>
        <strain evidence="10">C.B.Clarke</strain>
        <tissue evidence="10">Leaf</tissue>
    </source>
</reference>
<dbReference type="GO" id="GO:0012505">
    <property type="term" value="C:endomembrane system"/>
    <property type="evidence" value="ECO:0007669"/>
    <property type="project" value="TreeGrafter"/>
</dbReference>
<dbReference type="PROSITE" id="PS50192">
    <property type="entry name" value="T_SNARE"/>
    <property type="match status" value="1"/>
</dbReference>
<dbReference type="FunFam" id="1.20.5.110:FF:000008">
    <property type="entry name" value="Syntaxin 132"/>
    <property type="match status" value="1"/>
</dbReference>
<evidence type="ECO:0000259" key="9">
    <source>
        <dbReference type="PROSITE" id="PS50192"/>
    </source>
</evidence>
<dbReference type="GO" id="GO:0048278">
    <property type="term" value="P:vesicle docking"/>
    <property type="evidence" value="ECO:0007669"/>
    <property type="project" value="TreeGrafter"/>
</dbReference>
<keyword evidence="6" id="KW-0175">Coiled coil</keyword>
<keyword evidence="8" id="KW-1133">Transmembrane helix</keyword>
<dbReference type="InterPro" id="IPR045242">
    <property type="entry name" value="Syntaxin"/>
</dbReference>
<dbReference type="PROSITE" id="PS00914">
    <property type="entry name" value="SYNTAXIN"/>
    <property type="match status" value="1"/>
</dbReference>